<accession>A0A6M1T4J6</accession>
<dbReference type="RefSeq" id="WP_165138452.1">
    <property type="nucleotide sequence ID" value="NZ_JAALLT010000001.1"/>
</dbReference>
<dbReference type="SUPFAM" id="SSF101874">
    <property type="entry name" value="YceI-like"/>
    <property type="match status" value="1"/>
</dbReference>
<comment type="caution">
    <text evidence="2">The sequence shown here is derived from an EMBL/GenBank/DDBJ whole genome shotgun (WGS) entry which is preliminary data.</text>
</comment>
<dbReference type="AlphaFoldDB" id="A0A6M1T4J6"/>
<dbReference type="PANTHER" id="PTHR34406">
    <property type="entry name" value="PROTEIN YCEI"/>
    <property type="match status" value="1"/>
</dbReference>
<organism evidence="2 3">
    <name type="scientific">Halalkalibaculum roseum</name>
    <dbReference type="NCBI Taxonomy" id="2709311"/>
    <lineage>
        <taxon>Bacteria</taxon>
        <taxon>Pseudomonadati</taxon>
        <taxon>Balneolota</taxon>
        <taxon>Balneolia</taxon>
        <taxon>Balneolales</taxon>
        <taxon>Balneolaceae</taxon>
        <taxon>Halalkalibaculum</taxon>
    </lineage>
</organism>
<protein>
    <submittedName>
        <fullName evidence="2">YceI family protein</fullName>
    </submittedName>
</protein>
<dbReference type="InterPro" id="IPR036761">
    <property type="entry name" value="TTHA0802/YceI-like_sf"/>
</dbReference>
<proteinExistence type="predicted"/>
<dbReference type="PANTHER" id="PTHR34406:SF1">
    <property type="entry name" value="PROTEIN YCEI"/>
    <property type="match status" value="1"/>
</dbReference>
<dbReference type="EMBL" id="JAALLT010000001">
    <property type="protein sequence ID" value="NGP75283.1"/>
    <property type="molecule type" value="Genomic_DNA"/>
</dbReference>
<name>A0A6M1T4J6_9BACT</name>
<sequence length="179" mass="19762">MDTATKTLWKIDPTHSEIQFKVKHLVISTVTGSFKSFEGAIETEGDTFENADASFSADIDSITTNNEDRDNHLKSDDFFNAETYPQLTFTSNSFEKLDDDTYSVTGDLTIRDVTKEVKLDVIHGGTVEDPYGNTKAGFEITGSINRKEFGLTWSAVTEAGNVVVGDVIKLHLNVQLVQS</sequence>
<gene>
    <name evidence="2" type="ORF">G3570_01450</name>
</gene>
<dbReference type="Proteomes" id="UP000473278">
    <property type="component" value="Unassembled WGS sequence"/>
</dbReference>
<dbReference type="Pfam" id="PF04264">
    <property type="entry name" value="YceI"/>
    <property type="match status" value="1"/>
</dbReference>
<evidence type="ECO:0000259" key="1">
    <source>
        <dbReference type="SMART" id="SM00867"/>
    </source>
</evidence>
<dbReference type="InterPro" id="IPR007372">
    <property type="entry name" value="Lipid/polyisoprenoid-bd_YceI"/>
</dbReference>
<evidence type="ECO:0000313" key="2">
    <source>
        <dbReference type="EMBL" id="NGP75283.1"/>
    </source>
</evidence>
<reference evidence="2 3" key="1">
    <citation type="submission" date="2020-02" db="EMBL/GenBank/DDBJ databases">
        <title>Balneolaceae bacterium YR4-1, complete genome.</title>
        <authorList>
            <person name="Li Y."/>
            <person name="Wu S."/>
        </authorList>
    </citation>
    <scope>NUCLEOTIDE SEQUENCE [LARGE SCALE GENOMIC DNA]</scope>
    <source>
        <strain evidence="2 3">YR4-1</strain>
    </source>
</reference>
<evidence type="ECO:0000313" key="3">
    <source>
        <dbReference type="Proteomes" id="UP000473278"/>
    </source>
</evidence>
<feature type="domain" description="Lipid/polyisoprenoid-binding YceI-like" evidence="1">
    <location>
        <begin position="8"/>
        <end position="177"/>
    </location>
</feature>
<dbReference type="SMART" id="SM00867">
    <property type="entry name" value="YceI"/>
    <property type="match status" value="1"/>
</dbReference>
<keyword evidence="3" id="KW-1185">Reference proteome</keyword>
<dbReference type="Gene3D" id="2.40.128.110">
    <property type="entry name" value="Lipid/polyisoprenoid-binding, YceI-like"/>
    <property type="match status" value="1"/>
</dbReference>